<dbReference type="AlphaFoldDB" id="A0AAE0EN97"/>
<evidence type="ECO:0000313" key="2">
    <source>
        <dbReference type="Proteomes" id="UP001190700"/>
    </source>
</evidence>
<keyword evidence="2" id="KW-1185">Reference proteome</keyword>
<reference evidence="1 2" key="1">
    <citation type="journal article" date="2015" name="Genome Biol. Evol.">
        <title>Comparative Genomics of a Bacterivorous Green Alga Reveals Evolutionary Causalities and Consequences of Phago-Mixotrophic Mode of Nutrition.</title>
        <authorList>
            <person name="Burns J.A."/>
            <person name="Paasch A."/>
            <person name="Narechania A."/>
            <person name="Kim E."/>
        </authorList>
    </citation>
    <scope>NUCLEOTIDE SEQUENCE [LARGE SCALE GENOMIC DNA]</scope>
    <source>
        <strain evidence="1 2">PLY_AMNH</strain>
    </source>
</reference>
<evidence type="ECO:0000313" key="1">
    <source>
        <dbReference type="EMBL" id="KAK3234606.1"/>
    </source>
</evidence>
<comment type="caution">
    <text evidence="1">The sequence shown here is derived from an EMBL/GenBank/DDBJ whole genome shotgun (WGS) entry which is preliminary data.</text>
</comment>
<dbReference type="EMBL" id="LGRX02035483">
    <property type="protein sequence ID" value="KAK3234606.1"/>
    <property type="molecule type" value="Genomic_DNA"/>
</dbReference>
<accession>A0AAE0EN97</accession>
<protein>
    <submittedName>
        <fullName evidence="1">Uncharacterized protein</fullName>
    </submittedName>
</protein>
<proteinExistence type="predicted"/>
<sequence length="91" mass="10515">MEELVGRYNDLNMSFKTQGESIVGSPTELDEEGIQKVMNDFNKVIVPLDYQSDEEEDVPHSDLEDIYTKLHRLTVEFNSTLLSLQKYISED</sequence>
<name>A0AAE0EN97_9CHLO</name>
<organism evidence="1 2">
    <name type="scientific">Cymbomonas tetramitiformis</name>
    <dbReference type="NCBI Taxonomy" id="36881"/>
    <lineage>
        <taxon>Eukaryota</taxon>
        <taxon>Viridiplantae</taxon>
        <taxon>Chlorophyta</taxon>
        <taxon>Pyramimonadophyceae</taxon>
        <taxon>Pyramimonadales</taxon>
        <taxon>Pyramimonadaceae</taxon>
        <taxon>Cymbomonas</taxon>
    </lineage>
</organism>
<gene>
    <name evidence="1" type="ORF">CYMTET_55157</name>
</gene>
<dbReference type="Proteomes" id="UP001190700">
    <property type="component" value="Unassembled WGS sequence"/>
</dbReference>